<dbReference type="Proteomes" id="UP000216207">
    <property type="component" value="Unassembled WGS sequence"/>
</dbReference>
<protein>
    <submittedName>
        <fullName evidence="1">ABC-2 transporter permease</fullName>
    </submittedName>
</protein>
<accession>A0A268P166</accession>
<evidence type="ECO:0000313" key="1">
    <source>
        <dbReference type="EMBL" id="PAE89065.1"/>
    </source>
</evidence>
<sequence length="219" mass="24527">MKGLVLNQYYSVGKSFWNYIALSVVITAILLFTQNEMLMQFAAWLPLFFMVTPALEVLKHESMSGWSKFVLTLPLKRREVVQSHYLFYSMMIVIGIVITVALFMVADSLIGQVMTDSAVNKIMNGVGIVLISGLLNYPLTYLLGTEKSDGILVFSIMAAVGLFLLSSWLFEIFLGAVSFDALQGMNLDKLFSGSFLAVTFVLFMASYVIALQVYKRKEF</sequence>
<name>A0A268P166_SHOCL</name>
<dbReference type="Pfam" id="PF13346">
    <property type="entry name" value="ABC2_membrane_5"/>
    <property type="match status" value="1"/>
</dbReference>
<gene>
    <name evidence="1" type="ORF">CHH72_09475</name>
</gene>
<dbReference type="EMBL" id="NPCC01000011">
    <property type="protein sequence ID" value="PAE89065.1"/>
    <property type="molecule type" value="Genomic_DNA"/>
</dbReference>
<evidence type="ECO:0000313" key="2">
    <source>
        <dbReference type="Proteomes" id="UP000216207"/>
    </source>
</evidence>
<organism evidence="1 2">
    <name type="scientific">Shouchella clausii</name>
    <name type="common">Alkalihalobacillus clausii</name>
    <dbReference type="NCBI Taxonomy" id="79880"/>
    <lineage>
        <taxon>Bacteria</taxon>
        <taxon>Bacillati</taxon>
        <taxon>Bacillota</taxon>
        <taxon>Bacilli</taxon>
        <taxon>Bacillales</taxon>
        <taxon>Bacillaceae</taxon>
        <taxon>Shouchella</taxon>
    </lineage>
</organism>
<dbReference type="RefSeq" id="WP_035203364.1">
    <property type="nucleotide sequence ID" value="NZ_CP012475.1"/>
</dbReference>
<reference evidence="1 2" key="1">
    <citation type="submission" date="2017-07" db="EMBL/GenBank/DDBJ databases">
        <title>Isolation and whole genome analysis of endospore-forming bacteria from heroin.</title>
        <authorList>
            <person name="Kalinowski J."/>
            <person name="Ahrens B."/>
            <person name="Al-Dilaimi A."/>
            <person name="Winkler A."/>
            <person name="Wibberg D."/>
            <person name="Schleenbecker U."/>
            <person name="Ruckert C."/>
            <person name="Wolfel R."/>
            <person name="Grass G."/>
        </authorList>
    </citation>
    <scope>NUCLEOTIDE SEQUENCE [LARGE SCALE GENOMIC DNA]</scope>
    <source>
        <strain evidence="1 2">7539</strain>
    </source>
</reference>
<proteinExistence type="predicted"/>
<dbReference type="AlphaFoldDB" id="A0A268P166"/>
<dbReference type="InterPro" id="IPR025699">
    <property type="entry name" value="ABC2_memb-like"/>
</dbReference>
<comment type="caution">
    <text evidence="1">The sequence shown here is derived from an EMBL/GenBank/DDBJ whole genome shotgun (WGS) entry which is preliminary data.</text>
</comment>